<keyword evidence="11" id="KW-1185">Reference proteome</keyword>
<dbReference type="PANTHER" id="PTHR31503:SF36">
    <property type="entry name" value="SODIUM_CALCIUM EXCHANGER MEMBRANE REGION DOMAIN-CONTAINING PROTEIN"/>
    <property type="match status" value="1"/>
</dbReference>
<feature type="compositionally biased region" description="Low complexity" evidence="7">
    <location>
        <begin position="363"/>
        <end position="372"/>
    </location>
</feature>
<comment type="subcellular location">
    <subcellularLocation>
        <location evidence="1">Endomembrane system</location>
        <topology evidence="1">Multi-pass membrane protein</topology>
    </subcellularLocation>
</comment>
<dbReference type="KEGG" id="dfa:DFA_00160"/>
<evidence type="ECO:0000259" key="9">
    <source>
        <dbReference type="Pfam" id="PF01699"/>
    </source>
</evidence>
<dbReference type="GeneID" id="14871764"/>
<dbReference type="Proteomes" id="UP000007797">
    <property type="component" value="Unassembled WGS sequence"/>
</dbReference>
<dbReference type="InterPro" id="IPR044880">
    <property type="entry name" value="NCX_ion-bd_dom_sf"/>
</dbReference>
<sequence length="707" mass="79348">MENNSSTTTDDVLCHSYLPCSGSITSDIFLQVVYASLLGIGSRLIAQGSEYLLEIASPGIIGGLVLPLLGSLPDAAIILVSCLGGTPVEIQHKVTVGIGSLSGSNTFLITIPWVVSAFVGKCDISQVTGTAKNKTYTGWSWSKTGISVMNYTTILCRMMIASLFPYFIITLAFIISQIRGESIQQREKYWALSTSIICFLGFIAYSCYQMYDVRYQERKLNLARKKFLWDQFCKHVQIQVKSRMKYRSIERTFSLPSVKKNLPKSQDDQQIPHPKPPLSPTISNNNNNDTQQVNELQLKDLENNNNNNIDNNNNNNSIDNNNDINSIIDIDVPNLTSSHTIGPFSQHQQQQLQQYLQQQKLHQQQQLQQTKQNTDDQIKEPSEPSQQDHDLGQDRPIQLNRSECLHDKKMKRMLSREYANASGQNLPLHSSFPRRIRDSVHIPPPPTPVQDSSSSSTNSMKHSIDGLNYSSYHSRHHDIPSHQLFQGLRDKINDLDEDEIMMMSFPSNQHPQMDITIDAFSKDQQPKKKDVRTIIIKAVLVLILGTTLTFLFADAFVESITQFSQRVGIPPFYISFIIAPFALNSSELVAAYVLCQKKKRKNISLVHSSLYGAVTMNNLIALGILLFMIYYRGLIWNFSAETLVIFIVTLTVGAMGSLKTTFTMIHAVAIGSLFPVSIIIIAVLESSNTLSCNRLSDVLEEMASIRL</sequence>
<dbReference type="OrthoDB" id="26525at2759"/>
<feature type="compositionally biased region" description="Basic and acidic residues" evidence="7">
    <location>
        <begin position="373"/>
        <end position="393"/>
    </location>
</feature>
<feature type="transmembrane region" description="Helical" evidence="8">
    <location>
        <begin position="190"/>
        <end position="208"/>
    </location>
</feature>
<dbReference type="PANTHER" id="PTHR31503">
    <property type="entry name" value="VACUOLAR CALCIUM ION TRANSPORTER"/>
    <property type="match status" value="1"/>
</dbReference>
<feature type="transmembrane region" description="Helical" evidence="8">
    <location>
        <begin position="534"/>
        <end position="553"/>
    </location>
</feature>
<reference evidence="11" key="1">
    <citation type="journal article" date="2011" name="Genome Res.">
        <title>Phylogeny-wide analysis of social amoeba genomes highlights ancient origins for complex intercellular communication.</title>
        <authorList>
            <person name="Heidel A.J."/>
            <person name="Lawal H.M."/>
            <person name="Felder M."/>
            <person name="Schilde C."/>
            <person name="Helps N.R."/>
            <person name="Tunggal B."/>
            <person name="Rivero F."/>
            <person name="John U."/>
            <person name="Schleicher M."/>
            <person name="Eichinger L."/>
            <person name="Platzer M."/>
            <person name="Noegel A.A."/>
            <person name="Schaap P."/>
            <person name="Gloeckner G."/>
        </authorList>
    </citation>
    <scope>NUCLEOTIDE SEQUENCE [LARGE SCALE GENOMIC DNA]</scope>
    <source>
        <strain evidence="11">SH3</strain>
    </source>
</reference>
<dbReference type="EMBL" id="GL883014">
    <property type="protein sequence ID" value="EGG19582.1"/>
    <property type="molecule type" value="Genomic_DNA"/>
</dbReference>
<feature type="transmembrane region" description="Helical" evidence="8">
    <location>
        <begin position="606"/>
        <end position="629"/>
    </location>
</feature>
<protein>
    <recommendedName>
        <fullName evidence="9">Sodium/calcium exchanger membrane region domain-containing protein</fullName>
    </recommendedName>
</protein>
<feature type="transmembrane region" description="Helical" evidence="8">
    <location>
        <begin position="635"/>
        <end position="655"/>
    </location>
</feature>
<evidence type="ECO:0000256" key="3">
    <source>
        <dbReference type="ARBA" id="ARBA00022692"/>
    </source>
</evidence>
<dbReference type="Pfam" id="PF01699">
    <property type="entry name" value="Na_Ca_ex"/>
    <property type="match status" value="2"/>
</dbReference>
<feature type="transmembrane region" description="Helical" evidence="8">
    <location>
        <begin position="573"/>
        <end position="594"/>
    </location>
</feature>
<evidence type="ECO:0000313" key="11">
    <source>
        <dbReference type="Proteomes" id="UP000007797"/>
    </source>
</evidence>
<gene>
    <name evidence="10" type="ORF">DFA_00160</name>
</gene>
<dbReference type="OMA" id="TCIKAIL"/>
<feature type="region of interest" description="Disordered" evidence="7">
    <location>
        <begin position="259"/>
        <end position="289"/>
    </location>
</feature>
<feature type="region of interest" description="Disordered" evidence="7">
    <location>
        <begin position="436"/>
        <end position="462"/>
    </location>
</feature>
<dbReference type="Gene3D" id="1.20.1420.30">
    <property type="entry name" value="NCX, central ion-binding region"/>
    <property type="match status" value="1"/>
</dbReference>
<dbReference type="RefSeq" id="XP_004357876.1">
    <property type="nucleotide sequence ID" value="XM_004357819.1"/>
</dbReference>
<dbReference type="GO" id="GO:0012505">
    <property type="term" value="C:endomembrane system"/>
    <property type="evidence" value="ECO:0007669"/>
    <property type="project" value="UniProtKB-SubCell"/>
</dbReference>
<feature type="transmembrane region" description="Helical" evidence="8">
    <location>
        <begin position="159"/>
        <end position="178"/>
    </location>
</feature>
<evidence type="ECO:0000256" key="7">
    <source>
        <dbReference type="SAM" id="MobiDB-lite"/>
    </source>
</evidence>
<keyword evidence="4 8" id="KW-1133">Transmembrane helix</keyword>
<keyword evidence="3 8" id="KW-0812">Transmembrane</keyword>
<dbReference type="GO" id="GO:0006874">
    <property type="term" value="P:intracellular calcium ion homeostasis"/>
    <property type="evidence" value="ECO:0007669"/>
    <property type="project" value="TreeGrafter"/>
</dbReference>
<dbReference type="GO" id="GO:0015369">
    <property type="term" value="F:calcium:proton antiporter activity"/>
    <property type="evidence" value="ECO:0007669"/>
    <property type="project" value="TreeGrafter"/>
</dbReference>
<feature type="region of interest" description="Disordered" evidence="7">
    <location>
        <begin position="363"/>
        <end position="402"/>
    </location>
</feature>
<keyword evidence="2" id="KW-0813">Transport</keyword>
<dbReference type="InterPro" id="IPR004713">
    <property type="entry name" value="CaH_exchang"/>
</dbReference>
<feature type="domain" description="Sodium/calcium exchanger membrane region" evidence="9">
    <location>
        <begin position="32"/>
        <end position="210"/>
    </location>
</feature>
<evidence type="ECO:0000256" key="1">
    <source>
        <dbReference type="ARBA" id="ARBA00004127"/>
    </source>
</evidence>
<evidence type="ECO:0000313" key="10">
    <source>
        <dbReference type="EMBL" id="EGG19582.1"/>
    </source>
</evidence>
<evidence type="ECO:0000256" key="5">
    <source>
        <dbReference type="ARBA" id="ARBA00023065"/>
    </source>
</evidence>
<feature type="domain" description="Sodium/calcium exchanger membrane region" evidence="9">
    <location>
        <begin position="538"/>
        <end position="681"/>
    </location>
</feature>
<dbReference type="GO" id="GO:0005774">
    <property type="term" value="C:vacuolar membrane"/>
    <property type="evidence" value="ECO:0007669"/>
    <property type="project" value="UniProtKB-ARBA"/>
</dbReference>
<name>F4PXS2_CACFS</name>
<evidence type="ECO:0000256" key="4">
    <source>
        <dbReference type="ARBA" id="ARBA00022989"/>
    </source>
</evidence>
<feature type="transmembrane region" description="Helical" evidence="8">
    <location>
        <begin position="662"/>
        <end position="684"/>
    </location>
</feature>
<dbReference type="AlphaFoldDB" id="F4PXS2"/>
<keyword evidence="6 8" id="KW-0472">Membrane</keyword>
<evidence type="ECO:0000256" key="2">
    <source>
        <dbReference type="ARBA" id="ARBA00022448"/>
    </source>
</evidence>
<accession>F4PXS2</accession>
<organism evidence="10 11">
    <name type="scientific">Cavenderia fasciculata</name>
    <name type="common">Slime mold</name>
    <name type="synonym">Dictyostelium fasciculatum</name>
    <dbReference type="NCBI Taxonomy" id="261658"/>
    <lineage>
        <taxon>Eukaryota</taxon>
        <taxon>Amoebozoa</taxon>
        <taxon>Evosea</taxon>
        <taxon>Eumycetozoa</taxon>
        <taxon>Dictyostelia</taxon>
        <taxon>Acytosteliales</taxon>
        <taxon>Cavenderiaceae</taxon>
        <taxon>Cavenderia</taxon>
    </lineage>
</organism>
<evidence type="ECO:0000256" key="8">
    <source>
        <dbReference type="SAM" id="Phobius"/>
    </source>
</evidence>
<keyword evidence="5" id="KW-0406">Ion transport</keyword>
<proteinExistence type="predicted"/>
<dbReference type="InterPro" id="IPR004837">
    <property type="entry name" value="NaCa_Exmemb"/>
</dbReference>
<evidence type="ECO:0000256" key="6">
    <source>
        <dbReference type="ARBA" id="ARBA00023136"/>
    </source>
</evidence>